<evidence type="ECO:0000256" key="1">
    <source>
        <dbReference type="SAM" id="MobiDB-lite"/>
    </source>
</evidence>
<comment type="caution">
    <text evidence="3">The sequence shown here is derived from an EMBL/GenBank/DDBJ whole genome shotgun (WGS) entry which is preliminary data.</text>
</comment>
<protein>
    <submittedName>
        <fullName evidence="3">Uncharacterized protein</fullName>
    </submittedName>
</protein>
<gene>
    <name evidence="3" type="ORF">ENQ76_02420</name>
</gene>
<dbReference type="AlphaFoldDB" id="A0A7C2NVC6"/>
<feature type="compositionally biased region" description="Low complexity" evidence="1">
    <location>
        <begin position="296"/>
        <end position="308"/>
    </location>
</feature>
<reference evidence="3" key="1">
    <citation type="journal article" date="2020" name="mSystems">
        <title>Genome- and Community-Level Interaction Insights into Carbon Utilization and Element Cycling Functions of Hydrothermarchaeota in Hydrothermal Sediment.</title>
        <authorList>
            <person name="Zhou Z."/>
            <person name="Liu Y."/>
            <person name="Xu W."/>
            <person name="Pan J."/>
            <person name="Luo Z.H."/>
            <person name="Li M."/>
        </authorList>
    </citation>
    <scope>NUCLEOTIDE SEQUENCE [LARGE SCALE GENOMIC DNA]</scope>
    <source>
        <strain evidence="3">SpSt-339</strain>
    </source>
</reference>
<accession>A0A7C2NVC6</accession>
<keyword evidence="2" id="KW-0732">Signal</keyword>
<feature type="signal peptide" evidence="2">
    <location>
        <begin position="1"/>
        <end position="25"/>
    </location>
</feature>
<sequence length="372" mass="40029">MLHRSPLPRVGLKSLVFGCVCVLSAAVDGGMQRPSSAAPPAPTTKAGPFTVTVDRVRSATGRLHTKFDFSRASMNAISEVFSGRLTSGNQAEILKFADSFVPGIADQKPAAQPPNAALPNLAVDLIVDAPPDPNLVYEISSNGRATDDRGRTLESLNIGLYGIHRMSDDPYGPGRGTILLIQHVPGARQLEQLHGELLVGPGRMHRFLFQGERVGLPSERKSGDMAVRLETIEHEQGRLRVAAAVSGLQLPKNPFNPTEAFTDMAKSMVTLDLVILGSDRKAYYWEQMSGGGGLSGSSQTSFSDSSGGKTVQTSQVTTGENKIRYEFVYSPLPRKVSISAIEATLTIHDGETRRIPFALQNVPIPFPIKADK</sequence>
<name>A0A7C2NVC6_9PLAN</name>
<evidence type="ECO:0000256" key="2">
    <source>
        <dbReference type="SAM" id="SignalP"/>
    </source>
</evidence>
<feature type="region of interest" description="Disordered" evidence="1">
    <location>
        <begin position="295"/>
        <end position="315"/>
    </location>
</feature>
<dbReference type="EMBL" id="DSOK01000075">
    <property type="protein sequence ID" value="HEN14310.1"/>
    <property type="molecule type" value="Genomic_DNA"/>
</dbReference>
<feature type="chain" id="PRO_5028139225" evidence="2">
    <location>
        <begin position="26"/>
        <end position="372"/>
    </location>
</feature>
<proteinExistence type="predicted"/>
<evidence type="ECO:0000313" key="3">
    <source>
        <dbReference type="EMBL" id="HEN14310.1"/>
    </source>
</evidence>
<organism evidence="3">
    <name type="scientific">Schlesneria paludicola</name>
    <dbReference type="NCBI Taxonomy" id="360056"/>
    <lineage>
        <taxon>Bacteria</taxon>
        <taxon>Pseudomonadati</taxon>
        <taxon>Planctomycetota</taxon>
        <taxon>Planctomycetia</taxon>
        <taxon>Planctomycetales</taxon>
        <taxon>Planctomycetaceae</taxon>
        <taxon>Schlesneria</taxon>
    </lineage>
</organism>